<accession>A0ABQ6N5C3</accession>
<evidence type="ECO:0000313" key="3">
    <source>
        <dbReference type="Proteomes" id="UP001165060"/>
    </source>
</evidence>
<organism evidence="2 3">
    <name type="scientific">Tetraparma gracilis</name>
    <dbReference type="NCBI Taxonomy" id="2962635"/>
    <lineage>
        <taxon>Eukaryota</taxon>
        <taxon>Sar</taxon>
        <taxon>Stramenopiles</taxon>
        <taxon>Ochrophyta</taxon>
        <taxon>Bolidophyceae</taxon>
        <taxon>Parmales</taxon>
        <taxon>Triparmaceae</taxon>
        <taxon>Tetraparma</taxon>
    </lineage>
</organism>
<proteinExistence type="predicted"/>
<comment type="caution">
    <text evidence="2">The sequence shown here is derived from an EMBL/GenBank/DDBJ whole genome shotgun (WGS) entry which is preliminary data.</text>
</comment>
<evidence type="ECO:0000313" key="2">
    <source>
        <dbReference type="EMBL" id="GMI39955.1"/>
    </source>
</evidence>
<dbReference type="Proteomes" id="UP001165060">
    <property type="component" value="Unassembled WGS sequence"/>
</dbReference>
<reference evidence="2 3" key="1">
    <citation type="journal article" date="2023" name="Commun. Biol.">
        <title>Genome analysis of Parmales, the sister group of diatoms, reveals the evolutionary specialization of diatoms from phago-mixotrophs to photoautotrophs.</title>
        <authorList>
            <person name="Ban H."/>
            <person name="Sato S."/>
            <person name="Yoshikawa S."/>
            <person name="Yamada K."/>
            <person name="Nakamura Y."/>
            <person name="Ichinomiya M."/>
            <person name="Sato N."/>
            <person name="Blanc-Mathieu R."/>
            <person name="Endo H."/>
            <person name="Kuwata A."/>
            <person name="Ogata H."/>
        </authorList>
    </citation>
    <scope>NUCLEOTIDE SEQUENCE [LARGE SCALE GENOMIC DNA]</scope>
</reference>
<evidence type="ECO:0000256" key="1">
    <source>
        <dbReference type="SAM" id="MobiDB-lite"/>
    </source>
</evidence>
<feature type="region of interest" description="Disordered" evidence="1">
    <location>
        <begin position="1"/>
        <end position="33"/>
    </location>
</feature>
<name>A0ABQ6N5C3_9STRA</name>
<keyword evidence="3" id="KW-1185">Reference proteome</keyword>
<dbReference type="EMBL" id="BRYB01002116">
    <property type="protein sequence ID" value="GMI39955.1"/>
    <property type="molecule type" value="Genomic_DNA"/>
</dbReference>
<gene>
    <name evidence="2" type="ORF">TeGR_g8092</name>
</gene>
<protein>
    <submittedName>
        <fullName evidence="2">Uncharacterized protein</fullName>
    </submittedName>
</protein>
<feature type="compositionally biased region" description="Basic and acidic residues" evidence="1">
    <location>
        <begin position="14"/>
        <end position="33"/>
    </location>
</feature>
<sequence>MRIMERTGGGTTGKEVRQDEPKHQLKKGGSEAAKELGRALVEDKSSALSGTSSLVPGQLQHVDGLDFLVQSLERDGEHEFASHESTEADGDWDMQDHDLIVRQSCEVALDAMDFVDNY</sequence>